<dbReference type="PROSITE" id="PS00586">
    <property type="entry name" value="RIBOSOMAL_L16_1"/>
    <property type="match status" value="1"/>
</dbReference>
<proteinExistence type="inferred from homology"/>
<keyword evidence="6 8" id="KW-0699">rRNA-binding</keyword>
<dbReference type="NCBIfam" id="TIGR01164">
    <property type="entry name" value="rplP_bact"/>
    <property type="match status" value="1"/>
</dbReference>
<comment type="subunit">
    <text evidence="6 8">Part of the 50S ribosomal subunit.</text>
</comment>
<evidence type="ECO:0000313" key="9">
    <source>
        <dbReference type="EMBL" id="MBT9144664.1"/>
    </source>
</evidence>
<evidence type="ECO:0000256" key="6">
    <source>
        <dbReference type="HAMAP-Rule" id="MF_01342"/>
    </source>
</evidence>
<dbReference type="GO" id="GO:0000049">
    <property type="term" value="F:tRNA binding"/>
    <property type="evidence" value="ECO:0007669"/>
    <property type="project" value="UniProtKB-KW"/>
</dbReference>
<dbReference type="SUPFAM" id="SSF54686">
    <property type="entry name" value="Ribosomal protein L16p/L10e"/>
    <property type="match status" value="1"/>
</dbReference>
<keyword evidence="3 6" id="KW-0689">Ribosomal protein</keyword>
<dbReference type="GO" id="GO:0022625">
    <property type="term" value="C:cytosolic large ribosomal subunit"/>
    <property type="evidence" value="ECO:0007669"/>
    <property type="project" value="TreeGrafter"/>
</dbReference>
<evidence type="ECO:0000256" key="8">
    <source>
        <dbReference type="RuleBase" id="RU004414"/>
    </source>
</evidence>
<gene>
    <name evidence="6 9" type="primary">rplP</name>
    <name evidence="9" type="ORF">DDT42_00509</name>
</gene>
<evidence type="ECO:0000256" key="1">
    <source>
        <dbReference type="ARBA" id="ARBA00008931"/>
    </source>
</evidence>
<dbReference type="Pfam" id="PF00252">
    <property type="entry name" value="Ribosomal_L16"/>
    <property type="match status" value="1"/>
</dbReference>
<dbReference type="GO" id="GO:0006412">
    <property type="term" value="P:translation"/>
    <property type="evidence" value="ECO:0007669"/>
    <property type="project" value="UniProtKB-UniRule"/>
</dbReference>
<comment type="similarity">
    <text evidence="1 6 7">Belongs to the universal ribosomal protein uL16 family.</text>
</comment>
<dbReference type="Gene3D" id="3.90.1170.10">
    <property type="entry name" value="Ribosomal protein L10e/L16"/>
    <property type="match status" value="1"/>
</dbReference>
<dbReference type="HAMAP" id="MF_01342">
    <property type="entry name" value="Ribosomal_uL16"/>
    <property type="match status" value="1"/>
</dbReference>
<evidence type="ECO:0000256" key="4">
    <source>
        <dbReference type="ARBA" id="ARBA00023274"/>
    </source>
</evidence>
<accession>A0A9E2BGM7</accession>
<evidence type="ECO:0000313" key="10">
    <source>
        <dbReference type="Proteomes" id="UP000811545"/>
    </source>
</evidence>
<dbReference type="GO" id="GO:0003735">
    <property type="term" value="F:structural constituent of ribosome"/>
    <property type="evidence" value="ECO:0007669"/>
    <property type="project" value="InterPro"/>
</dbReference>
<organism evidence="9 10">
    <name type="scientific">Psychracetigena formicireducens</name>
    <dbReference type="NCBI Taxonomy" id="2986056"/>
    <lineage>
        <taxon>Bacteria</taxon>
        <taxon>Bacillati</taxon>
        <taxon>Candidatus Lithacetigenota</taxon>
        <taxon>Candidatus Psychracetigena</taxon>
    </lineage>
</organism>
<evidence type="ECO:0000256" key="7">
    <source>
        <dbReference type="RuleBase" id="RU004413"/>
    </source>
</evidence>
<dbReference type="AlphaFoldDB" id="A0A9E2BGM7"/>
<protein>
    <recommendedName>
        <fullName evidence="5 6">Large ribosomal subunit protein uL16</fullName>
    </recommendedName>
</protein>
<dbReference type="InterPro" id="IPR016180">
    <property type="entry name" value="Ribosomal_uL16_dom"/>
</dbReference>
<dbReference type="GO" id="GO:0019843">
    <property type="term" value="F:rRNA binding"/>
    <property type="evidence" value="ECO:0007669"/>
    <property type="project" value="UniProtKB-UniRule"/>
</dbReference>
<evidence type="ECO:0000256" key="5">
    <source>
        <dbReference type="ARBA" id="ARBA00035198"/>
    </source>
</evidence>
<dbReference type="Proteomes" id="UP000811545">
    <property type="component" value="Unassembled WGS sequence"/>
</dbReference>
<keyword evidence="4 6" id="KW-0687">Ribonucleoprotein</keyword>
<evidence type="ECO:0000256" key="2">
    <source>
        <dbReference type="ARBA" id="ARBA00022555"/>
    </source>
</evidence>
<evidence type="ECO:0000256" key="3">
    <source>
        <dbReference type="ARBA" id="ARBA00022980"/>
    </source>
</evidence>
<name>A0A9E2BGM7_PSYF1</name>
<dbReference type="InterPro" id="IPR047873">
    <property type="entry name" value="Ribosomal_uL16"/>
</dbReference>
<dbReference type="PRINTS" id="PR00060">
    <property type="entry name" value="RIBOSOMALL16"/>
</dbReference>
<keyword evidence="6 8" id="KW-0694">RNA-binding</keyword>
<reference evidence="9 10" key="1">
    <citation type="journal article" date="2021" name="bioRxiv">
        <title>Unique metabolic strategies in Hadean analogues reveal hints for primordial physiology.</title>
        <authorList>
            <person name="Nobu M.K."/>
            <person name="Nakai R."/>
            <person name="Tamazawa S."/>
            <person name="Mori H."/>
            <person name="Toyoda A."/>
            <person name="Ijiri A."/>
            <person name="Suzuki S."/>
            <person name="Kurokawa K."/>
            <person name="Kamagata Y."/>
            <person name="Tamaki H."/>
        </authorList>
    </citation>
    <scope>NUCLEOTIDE SEQUENCE [LARGE SCALE GENOMIC DNA]</scope>
    <source>
        <strain evidence="9">BS525</strain>
    </source>
</reference>
<comment type="function">
    <text evidence="6 8">Binds 23S rRNA and is also seen to make contacts with the A and possibly P site tRNAs.</text>
</comment>
<keyword evidence="2 6" id="KW-0820">tRNA-binding</keyword>
<dbReference type="FunFam" id="3.90.1170.10:FF:000001">
    <property type="entry name" value="50S ribosomal protein L16"/>
    <property type="match status" value="1"/>
</dbReference>
<dbReference type="PANTHER" id="PTHR12220">
    <property type="entry name" value="50S/60S RIBOSOMAL PROTEIN L16"/>
    <property type="match status" value="1"/>
</dbReference>
<dbReference type="CDD" id="cd01433">
    <property type="entry name" value="Ribosomal_L16_L10e"/>
    <property type="match status" value="1"/>
</dbReference>
<dbReference type="InterPro" id="IPR036920">
    <property type="entry name" value="Ribosomal_uL16_sf"/>
</dbReference>
<dbReference type="PANTHER" id="PTHR12220:SF13">
    <property type="entry name" value="LARGE RIBOSOMAL SUBUNIT PROTEIN UL16M"/>
    <property type="match status" value="1"/>
</dbReference>
<dbReference type="EMBL" id="QLTW01000016">
    <property type="protein sequence ID" value="MBT9144664.1"/>
    <property type="molecule type" value="Genomic_DNA"/>
</dbReference>
<dbReference type="InterPro" id="IPR020798">
    <property type="entry name" value="Ribosomal_uL16_CS"/>
</dbReference>
<comment type="caution">
    <text evidence="9">The sequence shown here is derived from an EMBL/GenBank/DDBJ whole genome shotgun (WGS) entry which is preliminary data.</text>
</comment>
<dbReference type="InterPro" id="IPR000114">
    <property type="entry name" value="Ribosomal_uL16_bact-type"/>
</dbReference>
<sequence>MLMPERVKFRKQHRGRMSGYAKRGSTLAFGEFGLKALEPSWITAQQIEAVRITLVRYLKKGGKMWIRIFPDKPVTKKPLEVRMGGGKAEPSFWVAVVKTGRIMFELSGIPELEARDAFRIATQKLPISTQVVVKETNTSEVNNETART</sequence>